<keyword evidence="7" id="KW-1185">Reference proteome</keyword>
<organism evidence="6 7">
    <name type="scientific">Nitratireductor mangrovi</name>
    <dbReference type="NCBI Taxonomy" id="2599600"/>
    <lineage>
        <taxon>Bacteria</taxon>
        <taxon>Pseudomonadati</taxon>
        <taxon>Pseudomonadota</taxon>
        <taxon>Alphaproteobacteria</taxon>
        <taxon>Hyphomicrobiales</taxon>
        <taxon>Phyllobacteriaceae</taxon>
        <taxon>Nitratireductor</taxon>
    </lineage>
</organism>
<accession>A0A5B8KZP1</accession>
<dbReference type="RefSeq" id="WP_146299770.1">
    <property type="nucleotide sequence ID" value="NZ_CP042301.2"/>
</dbReference>
<proteinExistence type="inferred from homology"/>
<dbReference type="InterPro" id="IPR011929">
    <property type="entry name" value="Phage_pept_NlpC/P60"/>
</dbReference>
<evidence type="ECO:0000256" key="4">
    <source>
        <dbReference type="ARBA" id="ARBA00022807"/>
    </source>
</evidence>
<dbReference type="InterPro" id="IPR038765">
    <property type="entry name" value="Papain-like_cys_pep_sf"/>
</dbReference>
<dbReference type="Pfam" id="PF00877">
    <property type="entry name" value="NLPC_P60"/>
    <property type="match status" value="1"/>
</dbReference>
<dbReference type="GO" id="GO:0008234">
    <property type="term" value="F:cysteine-type peptidase activity"/>
    <property type="evidence" value="ECO:0007669"/>
    <property type="project" value="UniProtKB-KW"/>
</dbReference>
<dbReference type="SUPFAM" id="SSF54001">
    <property type="entry name" value="Cysteine proteinases"/>
    <property type="match status" value="1"/>
</dbReference>
<dbReference type="Gene3D" id="3.90.1720.10">
    <property type="entry name" value="endopeptidase domain like (from Nostoc punctiforme)"/>
    <property type="match status" value="1"/>
</dbReference>
<gene>
    <name evidence="6" type="ORF">FQ775_12470</name>
</gene>
<dbReference type="NCBIfam" id="TIGR02219">
    <property type="entry name" value="phage_NlpC_fam"/>
    <property type="match status" value="1"/>
</dbReference>
<comment type="similarity">
    <text evidence="1">Belongs to the peptidase C40 family.</text>
</comment>
<name>A0A5B8KZP1_9HYPH</name>
<feature type="domain" description="NlpC/P60" evidence="5">
    <location>
        <begin position="8"/>
        <end position="147"/>
    </location>
</feature>
<dbReference type="GO" id="GO:0006508">
    <property type="term" value="P:proteolysis"/>
    <property type="evidence" value="ECO:0007669"/>
    <property type="project" value="UniProtKB-KW"/>
</dbReference>
<evidence type="ECO:0000256" key="2">
    <source>
        <dbReference type="ARBA" id="ARBA00022670"/>
    </source>
</evidence>
<dbReference type="EMBL" id="CP042301">
    <property type="protein sequence ID" value="QDZ01125.1"/>
    <property type="molecule type" value="Genomic_DNA"/>
</dbReference>
<dbReference type="KEGG" id="niy:FQ775_12470"/>
<reference evidence="6" key="1">
    <citation type="submission" date="2020-04" db="EMBL/GenBank/DDBJ databases">
        <title>Nitratireductor sp. nov. isolated from mangrove soil.</title>
        <authorList>
            <person name="Ye Y."/>
        </authorList>
    </citation>
    <scope>NUCLEOTIDE SEQUENCE</scope>
    <source>
        <strain evidence="6">SY7</strain>
    </source>
</reference>
<keyword evidence="4" id="KW-0788">Thiol protease</keyword>
<protein>
    <submittedName>
        <fullName evidence="6">Peptidase P60</fullName>
    </submittedName>
</protein>
<sequence>MNARPEAVSVADAVVAEALGWIGTPYRHQGSRKGVGCDCLGLVRGVWRAIYGDEPEPPGTYSPDWAEAGGRDAMLEAARRHFVERPQQQMEVGDLILFRWKRGLPAKHAGILLSADRFVHAYQGHSVLASPLVPQWRRRIAGAFAFPLKD</sequence>
<dbReference type="AlphaFoldDB" id="A0A5B8KZP1"/>
<evidence type="ECO:0000313" key="7">
    <source>
        <dbReference type="Proteomes" id="UP000321389"/>
    </source>
</evidence>
<keyword evidence="2" id="KW-0645">Protease</keyword>
<keyword evidence="3" id="KW-0378">Hydrolase</keyword>
<evidence type="ECO:0000259" key="5">
    <source>
        <dbReference type="PROSITE" id="PS51935"/>
    </source>
</evidence>
<dbReference type="InterPro" id="IPR000064">
    <property type="entry name" value="NLP_P60_dom"/>
</dbReference>
<evidence type="ECO:0000256" key="1">
    <source>
        <dbReference type="ARBA" id="ARBA00007074"/>
    </source>
</evidence>
<dbReference type="OrthoDB" id="6058745at2"/>
<dbReference type="Proteomes" id="UP000321389">
    <property type="component" value="Chromosome"/>
</dbReference>
<evidence type="ECO:0000313" key="6">
    <source>
        <dbReference type="EMBL" id="QDZ01125.1"/>
    </source>
</evidence>
<dbReference type="PROSITE" id="PS51935">
    <property type="entry name" value="NLPC_P60"/>
    <property type="match status" value="1"/>
</dbReference>
<evidence type="ECO:0000256" key="3">
    <source>
        <dbReference type="ARBA" id="ARBA00022801"/>
    </source>
</evidence>